<dbReference type="RefSeq" id="WP_119048968.1">
    <property type="nucleotide sequence ID" value="NZ_CP032157.1"/>
</dbReference>
<organism evidence="5 6">
    <name type="scientific">Paraflavitalea soli</name>
    <dbReference type="NCBI Taxonomy" id="2315862"/>
    <lineage>
        <taxon>Bacteria</taxon>
        <taxon>Pseudomonadati</taxon>
        <taxon>Bacteroidota</taxon>
        <taxon>Chitinophagia</taxon>
        <taxon>Chitinophagales</taxon>
        <taxon>Chitinophagaceae</taxon>
        <taxon>Paraflavitalea</taxon>
    </lineage>
</organism>
<dbReference type="PANTHER" id="PTHR30204">
    <property type="entry name" value="REDOX-CYCLING DRUG-SENSING TRANSCRIPTIONAL ACTIVATOR SOXR"/>
    <property type="match status" value="1"/>
</dbReference>
<dbReference type="Pfam" id="PF02607">
    <property type="entry name" value="B12-binding_2"/>
    <property type="match status" value="1"/>
</dbReference>
<dbReference type="InterPro" id="IPR047057">
    <property type="entry name" value="MerR_fam"/>
</dbReference>
<keyword evidence="2" id="KW-0238">DNA-binding</keyword>
<dbReference type="Gene3D" id="3.40.50.280">
    <property type="entry name" value="Cobalamin-binding domain"/>
    <property type="match status" value="1"/>
</dbReference>
<keyword evidence="3" id="KW-0804">Transcription</keyword>
<evidence type="ECO:0000256" key="1">
    <source>
        <dbReference type="ARBA" id="ARBA00023015"/>
    </source>
</evidence>
<dbReference type="Pfam" id="PF13411">
    <property type="entry name" value="MerR_1"/>
    <property type="match status" value="1"/>
</dbReference>
<dbReference type="InterPro" id="IPR036594">
    <property type="entry name" value="Meth_synthase_dom"/>
</dbReference>
<feature type="domain" description="HTH merR-type" evidence="4">
    <location>
        <begin position="1"/>
        <end position="72"/>
    </location>
</feature>
<dbReference type="OrthoDB" id="9800334at2"/>
<evidence type="ECO:0000259" key="4">
    <source>
        <dbReference type="PROSITE" id="PS50937"/>
    </source>
</evidence>
<keyword evidence="1" id="KW-0805">Transcription regulation</keyword>
<evidence type="ECO:0000256" key="3">
    <source>
        <dbReference type="ARBA" id="ARBA00023163"/>
    </source>
</evidence>
<protein>
    <submittedName>
        <fullName evidence="5">MerR family transcriptional regulator</fullName>
    </submittedName>
</protein>
<dbReference type="GO" id="GO:0003700">
    <property type="term" value="F:DNA-binding transcription factor activity"/>
    <property type="evidence" value="ECO:0007669"/>
    <property type="project" value="InterPro"/>
</dbReference>
<dbReference type="GO" id="GO:0003677">
    <property type="term" value="F:DNA binding"/>
    <property type="evidence" value="ECO:0007669"/>
    <property type="project" value="UniProtKB-KW"/>
</dbReference>
<dbReference type="GO" id="GO:0031419">
    <property type="term" value="F:cobalamin binding"/>
    <property type="evidence" value="ECO:0007669"/>
    <property type="project" value="InterPro"/>
</dbReference>
<dbReference type="InterPro" id="IPR009061">
    <property type="entry name" value="DNA-bd_dom_put_sf"/>
</dbReference>
<accession>A0A3B7MJ05</accession>
<dbReference type="SUPFAM" id="SSF52242">
    <property type="entry name" value="Cobalamin (vitamin B12)-binding domain"/>
    <property type="match status" value="1"/>
</dbReference>
<dbReference type="PANTHER" id="PTHR30204:SF67">
    <property type="entry name" value="HTH-TYPE TRANSCRIPTIONAL REGULATOR MLRA-RELATED"/>
    <property type="match status" value="1"/>
</dbReference>
<evidence type="ECO:0000313" key="5">
    <source>
        <dbReference type="EMBL" id="AXY73130.1"/>
    </source>
</evidence>
<gene>
    <name evidence="5" type="ORF">D3H65_03705</name>
</gene>
<dbReference type="InterPro" id="IPR003759">
    <property type="entry name" value="Cbl-bd_cap"/>
</dbReference>
<proteinExistence type="predicted"/>
<dbReference type="SUPFAM" id="SSF46955">
    <property type="entry name" value="Putative DNA-binding domain"/>
    <property type="match status" value="1"/>
</dbReference>
<reference evidence="5 6" key="1">
    <citation type="submission" date="2018-09" db="EMBL/GenBank/DDBJ databases">
        <title>Genome sequencing of strain 6GH32-13.</title>
        <authorList>
            <person name="Weon H.-Y."/>
            <person name="Heo J."/>
            <person name="Kwon S.-W."/>
        </authorList>
    </citation>
    <scope>NUCLEOTIDE SEQUENCE [LARGE SCALE GENOMIC DNA]</scope>
    <source>
        <strain evidence="5 6">5GH32-13</strain>
    </source>
</reference>
<dbReference type="KEGG" id="pseg:D3H65_03705"/>
<dbReference type="Gene3D" id="1.10.1660.10">
    <property type="match status" value="1"/>
</dbReference>
<dbReference type="GO" id="GO:0046872">
    <property type="term" value="F:metal ion binding"/>
    <property type="evidence" value="ECO:0007669"/>
    <property type="project" value="InterPro"/>
</dbReference>
<name>A0A3B7MJ05_9BACT</name>
<dbReference type="Gene3D" id="1.10.1240.10">
    <property type="entry name" value="Methionine synthase domain"/>
    <property type="match status" value="1"/>
</dbReference>
<sequence>MNFFSIRDVQNLTGIKAHTLRIWEQRHSILNARRKRSNHRFYDNEDLKQLLRISFLYHHGYKISRIAGLSEEDISRLALEIKPDRENHDIYINRLLEATIDLDFERFENTLDCLVHQTGFENGVLEVLFPLLRKIGHLWMAGNVMPAQEHFASALIIKKILAATDKLNRPAVTKPQRRVLIYTPYGELHEIPILFMQYMLRKNGIPYLYLGSNVKTETLKAACTQYEKFNPDQPITQIYFYLITNLIKCDLGEYLHRLSALFPGKEIVYAGGKTGTYISRGIPANVRLLRGRSDLMAFSSSR</sequence>
<dbReference type="Proteomes" id="UP000263900">
    <property type="component" value="Chromosome"/>
</dbReference>
<evidence type="ECO:0000256" key="2">
    <source>
        <dbReference type="ARBA" id="ARBA00023125"/>
    </source>
</evidence>
<dbReference type="CDD" id="cd01104">
    <property type="entry name" value="HTH_MlrA-CarA"/>
    <property type="match status" value="1"/>
</dbReference>
<dbReference type="InterPro" id="IPR000551">
    <property type="entry name" value="MerR-type_HTH_dom"/>
</dbReference>
<evidence type="ECO:0000313" key="6">
    <source>
        <dbReference type="Proteomes" id="UP000263900"/>
    </source>
</evidence>
<dbReference type="PROSITE" id="PS50937">
    <property type="entry name" value="HTH_MERR_2"/>
    <property type="match status" value="1"/>
</dbReference>
<dbReference type="EMBL" id="CP032157">
    <property type="protein sequence ID" value="AXY73130.1"/>
    <property type="molecule type" value="Genomic_DNA"/>
</dbReference>
<dbReference type="AlphaFoldDB" id="A0A3B7MJ05"/>
<dbReference type="SMART" id="SM00422">
    <property type="entry name" value="HTH_MERR"/>
    <property type="match status" value="1"/>
</dbReference>
<dbReference type="InterPro" id="IPR036724">
    <property type="entry name" value="Cobalamin-bd_sf"/>
</dbReference>
<keyword evidence="6" id="KW-1185">Reference proteome</keyword>